<sequence>MQWINRLLYCAAASTDNLTPILSAKQNGPASDSTGHVRQTFDTLISDSSTGNRSPLHCQTLTSKPANASTTENHSLVLQDRKSARSRQSTSYRGISAQYASGASSTGKRNYREAYYPRLVFRWPPVAGHAHLYTTPQYVCSFARTSILVSPRGRLVSPPSKLLCRLAPATSLGSPNRCLTPKWYSNALHTRPRPLYSPALKDKRKSPRQASRRVWARMNSELSHGIQIRR</sequence>
<organism evidence="2 3">
    <name type="scientific">Lentithecium fluviatile CBS 122367</name>
    <dbReference type="NCBI Taxonomy" id="1168545"/>
    <lineage>
        <taxon>Eukaryota</taxon>
        <taxon>Fungi</taxon>
        <taxon>Dikarya</taxon>
        <taxon>Ascomycota</taxon>
        <taxon>Pezizomycotina</taxon>
        <taxon>Dothideomycetes</taxon>
        <taxon>Pleosporomycetidae</taxon>
        <taxon>Pleosporales</taxon>
        <taxon>Massarineae</taxon>
        <taxon>Lentitheciaceae</taxon>
        <taxon>Lentithecium</taxon>
    </lineage>
</organism>
<evidence type="ECO:0000313" key="2">
    <source>
        <dbReference type="EMBL" id="KAF2691789.1"/>
    </source>
</evidence>
<proteinExistence type="predicted"/>
<dbReference type="EMBL" id="MU005569">
    <property type="protein sequence ID" value="KAF2691789.1"/>
    <property type="molecule type" value="Genomic_DNA"/>
</dbReference>
<protein>
    <submittedName>
        <fullName evidence="2">Uncharacterized protein</fullName>
    </submittedName>
</protein>
<evidence type="ECO:0000256" key="1">
    <source>
        <dbReference type="SAM" id="MobiDB-lite"/>
    </source>
</evidence>
<feature type="region of interest" description="Disordered" evidence="1">
    <location>
        <begin position="45"/>
        <end position="91"/>
    </location>
</feature>
<feature type="compositionally biased region" description="Polar residues" evidence="1">
    <location>
        <begin position="45"/>
        <end position="76"/>
    </location>
</feature>
<gene>
    <name evidence="2" type="ORF">K458DRAFT_5552</name>
</gene>
<dbReference type="AlphaFoldDB" id="A0A6G1JNQ8"/>
<name>A0A6G1JNQ8_9PLEO</name>
<reference evidence="2" key="1">
    <citation type="journal article" date="2020" name="Stud. Mycol.">
        <title>101 Dothideomycetes genomes: a test case for predicting lifestyles and emergence of pathogens.</title>
        <authorList>
            <person name="Haridas S."/>
            <person name="Albert R."/>
            <person name="Binder M."/>
            <person name="Bloem J."/>
            <person name="Labutti K."/>
            <person name="Salamov A."/>
            <person name="Andreopoulos B."/>
            <person name="Baker S."/>
            <person name="Barry K."/>
            <person name="Bills G."/>
            <person name="Bluhm B."/>
            <person name="Cannon C."/>
            <person name="Castanera R."/>
            <person name="Culley D."/>
            <person name="Daum C."/>
            <person name="Ezra D."/>
            <person name="Gonzalez J."/>
            <person name="Henrissat B."/>
            <person name="Kuo A."/>
            <person name="Liang C."/>
            <person name="Lipzen A."/>
            <person name="Lutzoni F."/>
            <person name="Magnuson J."/>
            <person name="Mondo S."/>
            <person name="Nolan M."/>
            <person name="Ohm R."/>
            <person name="Pangilinan J."/>
            <person name="Park H.-J."/>
            <person name="Ramirez L."/>
            <person name="Alfaro M."/>
            <person name="Sun H."/>
            <person name="Tritt A."/>
            <person name="Yoshinaga Y."/>
            <person name="Zwiers L.-H."/>
            <person name="Turgeon B."/>
            <person name="Goodwin S."/>
            <person name="Spatafora J."/>
            <person name="Crous P."/>
            <person name="Grigoriev I."/>
        </authorList>
    </citation>
    <scope>NUCLEOTIDE SEQUENCE</scope>
    <source>
        <strain evidence="2">CBS 122367</strain>
    </source>
</reference>
<keyword evidence="3" id="KW-1185">Reference proteome</keyword>
<accession>A0A6G1JNQ8</accession>
<dbReference type="Proteomes" id="UP000799291">
    <property type="component" value="Unassembled WGS sequence"/>
</dbReference>
<evidence type="ECO:0000313" key="3">
    <source>
        <dbReference type="Proteomes" id="UP000799291"/>
    </source>
</evidence>